<evidence type="ECO:0000259" key="1">
    <source>
        <dbReference type="Pfam" id="PF02517"/>
    </source>
</evidence>
<dbReference type="EMBL" id="UATL01000001">
    <property type="protein sequence ID" value="SPY28852.1"/>
    <property type="molecule type" value="Genomic_DNA"/>
</dbReference>
<dbReference type="OrthoDB" id="5322702at2"/>
<dbReference type="InterPro" id="IPR003675">
    <property type="entry name" value="Rce1/LyrA-like_dom"/>
</dbReference>
<keyword evidence="2" id="KW-0645">Protease</keyword>
<protein>
    <submittedName>
        <fullName evidence="2">Exosortase E/protease, VPEID-CTERM system</fullName>
    </submittedName>
</protein>
<dbReference type="GO" id="GO:0080120">
    <property type="term" value="P:CAAX-box protein maturation"/>
    <property type="evidence" value="ECO:0007669"/>
    <property type="project" value="UniProtKB-ARBA"/>
</dbReference>
<dbReference type="Pfam" id="PF02517">
    <property type="entry name" value="Rce1-like"/>
    <property type="match status" value="1"/>
</dbReference>
<dbReference type="GO" id="GO:0006508">
    <property type="term" value="P:proteolysis"/>
    <property type="evidence" value="ECO:0007669"/>
    <property type="project" value="UniProtKB-KW"/>
</dbReference>
<organism evidence="2 3">
    <name type="scientific">Photobacterium damselae</name>
    <dbReference type="NCBI Taxonomy" id="38293"/>
    <lineage>
        <taxon>Bacteria</taxon>
        <taxon>Pseudomonadati</taxon>
        <taxon>Pseudomonadota</taxon>
        <taxon>Gammaproteobacteria</taxon>
        <taxon>Vibrionales</taxon>
        <taxon>Vibrionaceae</taxon>
        <taxon>Photobacterium</taxon>
    </lineage>
</organism>
<gene>
    <name evidence="2" type="ORF">NCTC11647_01955</name>
</gene>
<name>A0A2T3QJ65_PHODM</name>
<dbReference type="AlphaFoldDB" id="A0A2T3QJ65"/>
<keyword evidence="2" id="KW-0378">Hydrolase</keyword>
<dbReference type="GO" id="GO:0004175">
    <property type="term" value="F:endopeptidase activity"/>
    <property type="evidence" value="ECO:0007669"/>
    <property type="project" value="UniProtKB-ARBA"/>
</dbReference>
<evidence type="ECO:0000313" key="2">
    <source>
        <dbReference type="EMBL" id="SPY28852.1"/>
    </source>
</evidence>
<reference evidence="2 3" key="1">
    <citation type="submission" date="2018-06" db="EMBL/GenBank/DDBJ databases">
        <authorList>
            <consortium name="Pathogen Informatics"/>
            <person name="Doyle S."/>
        </authorList>
    </citation>
    <scope>NUCLEOTIDE SEQUENCE [LARGE SCALE GENOMIC DNA]</scope>
    <source>
        <strain evidence="2 3">NCTC11647</strain>
    </source>
</reference>
<dbReference type="RefSeq" id="WP_005298302.1">
    <property type="nucleotide sequence ID" value="NZ_PYOG01000012.1"/>
</dbReference>
<proteinExistence type="predicted"/>
<feature type="domain" description="CAAX prenyl protease 2/Lysostaphin resistance protein A-like" evidence="1">
    <location>
        <begin position="180"/>
        <end position="271"/>
    </location>
</feature>
<sequence>MFIFPSTPELIVWLLLAVSIVTAISSSKPWWSLPLGMTLISALWVGVLTPIGAFVVIIGLAVAYMTQKFSRGYWYIAGHIFVLGWAIALTIHALPGFHNLLVLDKVITSPDSVPFTLYFNLDKPMIVFGLLLLLPNMMGDKPIVWQLTAKQWLGIGVGLVVLPLVAMGVGIVKPDFIVPSWIGWFIFNNLLFTCVAEEVLFRGYIQTQLARKLPIVWAIIFASLLFGIAHIAGGVMLVIVAALAGGLYGLSYYWSKKLTLAIAVHFCFNLIHLLFFTYPLLKA</sequence>
<evidence type="ECO:0000313" key="3">
    <source>
        <dbReference type="Proteomes" id="UP000251647"/>
    </source>
</evidence>
<accession>A0A2T3QJ65</accession>
<dbReference type="Proteomes" id="UP000251647">
    <property type="component" value="Unassembled WGS sequence"/>
</dbReference>